<name>A0A4R3YX03_9GAMM</name>
<feature type="compositionally biased region" description="Basic residues" evidence="1">
    <location>
        <begin position="1"/>
        <end position="13"/>
    </location>
</feature>
<dbReference type="AlphaFoldDB" id="A0A4R3YX03"/>
<comment type="caution">
    <text evidence="3">The sequence shown here is derived from an EMBL/GenBank/DDBJ whole genome shotgun (WGS) entry which is preliminary data.</text>
</comment>
<protein>
    <submittedName>
        <fullName evidence="3">Uncharacterized protein DUF4189</fullName>
    </submittedName>
</protein>
<feature type="region of interest" description="Disordered" evidence="1">
    <location>
        <begin position="81"/>
        <end position="103"/>
    </location>
</feature>
<dbReference type="InterPro" id="IPR025240">
    <property type="entry name" value="DUF4189"/>
</dbReference>
<dbReference type="Proteomes" id="UP000295645">
    <property type="component" value="Unassembled WGS sequence"/>
</dbReference>
<organism evidence="3 4">
    <name type="scientific">Luteibacter rhizovicinus</name>
    <dbReference type="NCBI Taxonomy" id="242606"/>
    <lineage>
        <taxon>Bacteria</taxon>
        <taxon>Pseudomonadati</taxon>
        <taxon>Pseudomonadota</taxon>
        <taxon>Gammaproteobacteria</taxon>
        <taxon>Lysobacterales</taxon>
        <taxon>Rhodanobacteraceae</taxon>
        <taxon>Luteibacter</taxon>
    </lineage>
</organism>
<keyword evidence="4" id="KW-1185">Reference proteome</keyword>
<feature type="region of interest" description="Disordered" evidence="1">
    <location>
        <begin position="1"/>
        <end position="28"/>
    </location>
</feature>
<sequence length="367" mass="40148">MQQVLRLRKKQRSARSTDAQEARLAKSSTANAALQNEFNDSRTKTNGSKYVMVNMQRIAIPSLCALSLALFALAPAHAQEATTTHGDESHASKSAVPQDAPAEVRELVPADSKLIFYKATGSTDGSDAVAVMERQKKNASDPDITSGQRPLLVLRKIDGVFKEVARNDRVIACSVCGATFEDPFDRELTTLTPGHIHIEHNYGGRQVSSFIYNFSYNAATKQWRVTDAVSTWFDNLGEGAKHVDKVPLPTSGLLADFDPRWRAPVFWNALVVNDQAQTFSMIIGERDPVSLEKSMQESCQSSGNCRVLFKQANGCLALAKDSSGVFYAASSQKKKALKEVASEALNECNEGGKGSCKVIRHDCSWGW</sequence>
<proteinExistence type="predicted"/>
<dbReference type="EMBL" id="SMCS01000001">
    <property type="protein sequence ID" value="TCV97221.1"/>
    <property type="molecule type" value="Genomic_DNA"/>
</dbReference>
<evidence type="ECO:0000259" key="2">
    <source>
        <dbReference type="Pfam" id="PF13827"/>
    </source>
</evidence>
<dbReference type="Pfam" id="PF13827">
    <property type="entry name" value="DUF4189"/>
    <property type="match status" value="1"/>
</dbReference>
<evidence type="ECO:0000313" key="3">
    <source>
        <dbReference type="EMBL" id="TCV97221.1"/>
    </source>
</evidence>
<evidence type="ECO:0000256" key="1">
    <source>
        <dbReference type="SAM" id="MobiDB-lite"/>
    </source>
</evidence>
<gene>
    <name evidence="3" type="ORF">EC912_101216</name>
</gene>
<feature type="domain" description="DUF4189" evidence="2">
    <location>
        <begin position="267"/>
        <end position="363"/>
    </location>
</feature>
<dbReference type="OrthoDB" id="5953638at2"/>
<reference evidence="3 4" key="1">
    <citation type="submission" date="2019-03" db="EMBL/GenBank/DDBJ databases">
        <title>Above-ground endophytic microbial communities from plants in different locations in the United States.</title>
        <authorList>
            <person name="Frank C."/>
        </authorList>
    </citation>
    <scope>NUCLEOTIDE SEQUENCE [LARGE SCALE GENOMIC DNA]</scope>
    <source>
        <strain evidence="3 4">LP_13_YM</strain>
    </source>
</reference>
<accession>A0A4R3YX03</accession>
<evidence type="ECO:0000313" key="4">
    <source>
        <dbReference type="Proteomes" id="UP000295645"/>
    </source>
</evidence>
<dbReference type="RefSeq" id="WP_132141303.1">
    <property type="nucleotide sequence ID" value="NZ_SMCS01000001.1"/>
</dbReference>